<feature type="region of interest" description="Disordered" evidence="1">
    <location>
        <begin position="139"/>
        <end position="176"/>
    </location>
</feature>
<dbReference type="EMBL" id="CP027671">
    <property type="protein sequence ID" value="AVO43584.1"/>
    <property type="molecule type" value="Genomic_DNA"/>
</dbReference>
<keyword evidence="3" id="KW-1185">Reference proteome</keyword>
<organism evidence="2 3">
    <name type="scientific">Simplicispira suum</name>
    <dbReference type="NCBI Taxonomy" id="2109915"/>
    <lineage>
        <taxon>Bacteria</taxon>
        <taxon>Pseudomonadati</taxon>
        <taxon>Pseudomonadota</taxon>
        <taxon>Betaproteobacteria</taxon>
        <taxon>Burkholderiales</taxon>
        <taxon>Comamonadaceae</taxon>
        <taxon>Simplicispira</taxon>
    </lineage>
</organism>
<keyword evidence="2" id="KW-0614">Plasmid</keyword>
<geneLocation type="plasmid" evidence="2 3">
    <name>unnamed2</name>
</geneLocation>
<sequence length="176" mass="19075">MPLLQSLRIGAAAKGFAPCAQLMLEQALLATPSVKGLTVEAMAFLQGQQALGGAPLAGRQALGKAAGQGAPSVAIARLLEPTLEGVYRQVQLCRYFFQRTRFALPGFAQRLLFEFRRSSQFLHLFLSFRAGHPLEKGEDNYSDAGGFGVRSNENSGNRSRPSSQVRGPQRRSACHQ</sequence>
<dbReference type="AlphaFoldDB" id="A0A2S0N610"/>
<evidence type="ECO:0000313" key="2">
    <source>
        <dbReference type="EMBL" id="AVO43584.1"/>
    </source>
</evidence>
<reference evidence="2 3" key="1">
    <citation type="submission" date="2018-03" db="EMBL/GenBank/DDBJ databases">
        <title>Genome sequencing of Simplicispira sp.</title>
        <authorList>
            <person name="Kim S.-J."/>
            <person name="Heo J."/>
            <person name="Kwon S.-W."/>
        </authorList>
    </citation>
    <scope>NUCLEOTIDE SEQUENCE [LARGE SCALE GENOMIC DNA]</scope>
    <source>
        <strain evidence="2 3">SC1-8</strain>
        <plasmid evidence="2 3">unnamed2</plasmid>
    </source>
</reference>
<proteinExistence type="predicted"/>
<gene>
    <name evidence="2" type="ORF">C6571_19405</name>
</gene>
<dbReference type="Proteomes" id="UP000239326">
    <property type="component" value="Plasmid unnamed2"/>
</dbReference>
<evidence type="ECO:0000256" key="1">
    <source>
        <dbReference type="SAM" id="MobiDB-lite"/>
    </source>
</evidence>
<dbReference type="KEGG" id="simp:C6571_19405"/>
<evidence type="ECO:0000313" key="3">
    <source>
        <dbReference type="Proteomes" id="UP000239326"/>
    </source>
</evidence>
<protein>
    <submittedName>
        <fullName evidence="2">Uncharacterized protein</fullName>
    </submittedName>
</protein>
<feature type="compositionally biased region" description="Polar residues" evidence="1">
    <location>
        <begin position="151"/>
        <end position="166"/>
    </location>
</feature>
<accession>A0A2S0N610</accession>
<name>A0A2S0N610_9BURK</name>